<proteinExistence type="predicted"/>
<sequence length="80" mass="9383">MLRLRWIFRRKISARHTTYSRNPASLLFAIIEVRSMLARVCELILGYADKVNVTPWVLEHDTMGELRCIPEAIRTYASVY</sequence>
<organism evidence="1 2">
    <name type="scientific">Armillaria solidipes</name>
    <dbReference type="NCBI Taxonomy" id="1076256"/>
    <lineage>
        <taxon>Eukaryota</taxon>
        <taxon>Fungi</taxon>
        <taxon>Dikarya</taxon>
        <taxon>Basidiomycota</taxon>
        <taxon>Agaricomycotina</taxon>
        <taxon>Agaricomycetes</taxon>
        <taxon>Agaricomycetidae</taxon>
        <taxon>Agaricales</taxon>
        <taxon>Marasmiineae</taxon>
        <taxon>Physalacriaceae</taxon>
        <taxon>Armillaria</taxon>
    </lineage>
</organism>
<dbReference type="Proteomes" id="UP000218334">
    <property type="component" value="Unassembled WGS sequence"/>
</dbReference>
<keyword evidence="2" id="KW-1185">Reference proteome</keyword>
<name>A0A2H3BL08_9AGAR</name>
<evidence type="ECO:0000313" key="1">
    <source>
        <dbReference type="EMBL" id="PBK71591.1"/>
    </source>
</evidence>
<evidence type="ECO:0000313" key="2">
    <source>
        <dbReference type="Proteomes" id="UP000218334"/>
    </source>
</evidence>
<dbReference type="AlphaFoldDB" id="A0A2H3BL08"/>
<gene>
    <name evidence="1" type="ORF">ARMSODRAFT_781211</name>
</gene>
<reference evidence="2" key="1">
    <citation type="journal article" date="2017" name="Nat. Ecol. Evol.">
        <title>Genome expansion and lineage-specific genetic innovations in the forest pathogenic fungi Armillaria.</title>
        <authorList>
            <person name="Sipos G."/>
            <person name="Prasanna A.N."/>
            <person name="Walter M.C."/>
            <person name="O'Connor E."/>
            <person name="Balint B."/>
            <person name="Krizsan K."/>
            <person name="Kiss B."/>
            <person name="Hess J."/>
            <person name="Varga T."/>
            <person name="Slot J."/>
            <person name="Riley R."/>
            <person name="Boka B."/>
            <person name="Rigling D."/>
            <person name="Barry K."/>
            <person name="Lee J."/>
            <person name="Mihaltcheva S."/>
            <person name="LaButti K."/>
            <person name="Lipzen A."/>
            <person name="Waldron R."/>
            <person name="Moloney N.M."/>
            <person name="Sperisen C."/>
            <person name="Kredics L."/>
            <person name="Vagvoelgyi C."/>
            <person name="Patrignani A."/>
            <person name="Fitzpatrick D."/>
            <person name="Nagy I."/>
            <person name="Doyle S."/>
            <person name="Anderson J.B."/>
            <person name="Grigoriev I.V."/>
            <person name="Gueldener U."/>
            <person name="Muensterkoetter M."/>
            <person name="Nagy L.G."/>
        </authorList>
    </citation>
    <scope>NUCLEOTIDE SEQUENCE [LARGE SCALE GENOMIC DNA]</scope>
    <source>
        <strain evidence="2">28-4</strain>
    </source>
</reference>
<protein>
    <submittedName>
        <fullName evidence="1">Uncharacterized protein</fullName>
    </submittedName>
</protein>
<dbReference type="EMBL" id="KZ293423">
    <property type="protein sequence ID" value="PBK71591.1"/>
    <property type="molecule type" value="Genomic_DNA"/>
</dbReference>
<accession>A0A2H3BL08</accession>